<protein>
    <submittedName>
        <fullName evidence="7">Holin</fullName>
    </submittedName>
</protein>
<proteinExistence type="inferred from homology"/>
<comment type="caution">
    <text evidence="7">The sequence shown here is derived from an EMBL/GenBank/DDBJ whole genome shotgun (WGS) entry which is preliminary data.</text>
</comment>
<evidence type="ECO:0000256" key="3">
    <source>
        <dbReference type="ARBA" id="ARBA00022989"/>
    </source>
</evidence>
<name>A0A9W5W8F2_9BACL</name>
<feature type="transmembrane region" description="Helical" evidence="6">
    <location>
        <begin position="31"/>
        <end position="51"/>
    </location>
</feature>
<keyword evidence="8" id="KW-1185">Reference proteome</keyword>
<reference evidence="7 8" key="1">
    <citation type="submission" date="2014-02" db="EMBL/GenBank/DDBJ databases">
        <title>Genome sequence of Paenibacillus darwinianus reveals adaptive mechanisms for survival in Antarctic soils.</title>
        <authorList>
            <person name="Dsouza M."/>
            <person name="Taylor M.W."/>
            <person name="Turner S.J."/>
            <person name="Aislabie J."/>
        </authorList>
    </citation>
    <scope>NUCLEOTIDE SEQUENCE [LARGE SCALE GENOMIC DNA]</scope>
    <source>
        <strain evidence="7 8">CE1</strain>
    </source>
</reference>
<evidence type="ECO:0000256" key="6">
    <source>
        <dbReference type="SAM" id="Phobius"/>
    </source>
</evidence>
<dbReference type="GO" id="GO:0016020">
    <property type="term" value="C:membrane"/>
    <property type="evidence" value="ECO:0007669"/>
    <property type="project" value="UniProtKB-SubCell"/>
</dbReference>
<dbReference type="RefSeq" id="WP_036580744.1">
    <property type="nucleotide sequence ID" value="NZ_KK082182.1"/>
</dbReference>
<dbReference type="Pfam" id="PF05105">
    <property type="entry name" value="Phage_holin_4_1"/>
    <property type="match status" value="1"/>
</dbReference>
<dbReference type="InterPro" id="IPR006480">
    <property type="entry name" value="Phage_holin_4_1"/>
</dbReference>
<dbReference type="EMBL" id="JFHU01000052">
    <property type="protein sequence ID" value="EXX90790.1"/>
    <property type="molecule type" value="Genomic_DNA"/>
</dbReference>
<evidence type="ECO:0000313" key="7">
    <source>
        <dbReference type="EMBL" id="EXX90790.1"/>
    </source>
</evidence>
<dbReference type="AlphaFoldDB" id="A0A9W5W8F2"/>
<evidence type="ECO:0000256" key="4">
    <source>
        <dbReference type="ARBA" id="ARBA00023136"/>
    </source>
</evidence>
<evidence type="ECO:0000256" key="2">
    <source>
        <dbReference type="ARBA" id="ARBA00022692"/>
    </source>
</evidence>
<dbReference type="NCBIfam" id="TIGR01593">
    <property type="entry name" value="holin_tox_secr"/>
    <property type="match status" value="1"/>
</dbReference>
<feature type="transmembrane region" description="Helical" evidence="6">
    <location>
        <begin position="7"/>
        <end position="25"/>
    </location>
</feature>
<accession>A0A9W5W8F2</accession>
<evidence type="ECO:0000313" key="8">
    <source>
        <dbReference type="Proteomes" id="UP000053750"/>
    </source>
</evidence>
<keyword evidence="2 6" id="KW-0812">Transmembrane</keyword>
<keyword evidence="3 6" id="KW-1133">Transmembrane helix</keyword>
<sequence length="138" mass="14849">MQWQWSMGALASVCALAGAVITFAFGGWTEALTVLLVAMGVDYITGVAAALRTKQGLNSQIGFWGLARKGLSLLVLLLAHRLDMLLGTGDMAMGGATYFYLVNELISVAENYGRLGLPFPERLRVLIAALKDRKKDGE</sequence>
<keyword evidence="4 6" id="KW-0472">Membrane</keyword>
<dbReference type="Proteomes" id="UP000053750">
    <property type="component" value="Unassembled WGS sequence"/>
</dbReference>
<evidence type="ECO:0000256" key="1">
    <source>
        <dbReference type="ARBA" id="ARBA00004141"/>
    </source>
</evidence>
<gene>
    <name evidence="7" type="ORF">BG53_12945</name>
</gene>
<organism evidence="7 8">
    <name type="scientific">Paenibacillus darwinianus</name>
    <dbReference type="NCBI Taxonomy" id="1380763"/>
    <lineage>
        <taxon>Bacteria</taxon>
        <taxon>Bacillati</taxon>
        <taxon>Bacillota</taxon>
        <taxon>Bacilli</taxon>
        <taxon>Bacillales</taxon>
        <taxon>Paenibacillaceae</taxon>
        <taxon>Paenibacillus</taxon>
    </lineage>
</organism>
<comment type="subcellular location">
    <subcellularLocation>
        <location evidence="1">Membrane</location>
        <topology evidence="1">Multi-pass membrane protein</topology>
    </subcellularLocation>
</comment>
<comment type="similarity">
    <text evidence="5">Belongs to the bacteriophage holin family. Cp-1 holin subfamily.</text>
</comment>
<evidence type="ECO:0000256" key="5">
    <source>
        <dbReference type="ARBA" id="ARBA00023600"/>
    </source>
</evidence>